<evidence type="ECO:0000256" key="3">
    <source>
        <dbReference type="ARBA" id="ARBA00022519"/>
    </source>
</evidence>
<proteinExistence type="inferred from homology"/>
<dbReference type="InterPro" id="IPR010204">
    <property type="entry name" value="NqrC"/>
</dbReference>
<protein>
    <recommendedName>
        <fullName evidence="16 17">Na(+)-translocating NADH-quinone reductase subunit C</fullName>
        <shortName evidence="16 17">Na(+)-NQR subunit C</shortName>
        <shortName evidence="16 17">Na(+)-translocating NQR subunit C</shortName>
        <ecNumber evidence="16 17">7.2.1.1</ecNumber>
    </recommendedName>
    <alternativeName>
        <fullName evidence="16 17">NQR complex subunit C</fullName>
    </alternativeName>
    <alternativeName>
        <fullName evidence="16 17">NQR-1 subunit C</fullName>
    </alternativeName>
</protein>
<dbReference type="PANTHER" id="PTHR37838:SF1">
    <property type="entry name" value="NA(+)-TRANSLOCATING NADH-QUINONE REDUCTASE SUBUNIT C"/>
    <property type="match status" value="1"/>
</dbReference>
<evidence type="ECO:0000313" key="19">
    <source>
        <dbReference type="EMBL" id="BCX89413.1"/>
    </source>
</evidence>
<keyword evidence="20" id="KW-1185">Reference proteome</keyword>
<dbReference type="GO" id="GO:0016655">
    <property type="term" value="F:oxidoreductase activity, acting on NAD(P)H, quinone or similar compound as acceptor"/>
    <property type="evidence" value="ECO:0007669"/>
    <property type="project" value="UniProtKB-UniRule"/>
</dbReference>
<dbReference type="HAMAP" id="MF_00427">
    <property type="entry name" value="NqrC"/>
    <property type="match status" value="1"/>
</dbReference>
<comment type="subunit">
    <text evidence="16 17">Composed of six subunits; NqrA, NqrB, NqrC, NqrD, NqrE and NqrF.</text>
</comment>
<evidence type="ECO:0000256" key="14">
    <source>
        <dbReference type="ARBA" id="ARBA00023136"/>
    </source>
</evidence>
<comment type="subcellular location">
    <subcellularLocation>
        <location evidence="16">Cell membrane</location>
        <topology evidence="16">Single-pass membrane protein</topology>
    </subcellularLocation>
</comment>
<evidence type="ECO:0000256" key="11">
    <source>
        <dbReference type="ARBA" id="ARBA00023053"/>
    </source>
</evidence>
<evidence type="ECO:0000256" key="15">
    <source>
        <dbReference type="ARBA" id="ARBA00023201"/>
    </source>
</evidence>
<organism evidence="19 20">
    <name type="scientific">Methylomarinovum tepidoasis</name>
    <dbReference type="NCBI Taxonomy" id="2840183"/>
    <lineage>
        <taxon>Bacteria</taxon>
        <taxon>Pseudomonadati</taxon>
        <taxon>Pseudomonadota</taxon>
        <taxon>Gammaproteobacteria</taxon>
        <taxon>Methylococcales</taxon>
        <taxon>Methylothermaceae</taxon>
        <taxon>Methylomarinovum</taxon>
    </lineage>
</organism>
<keyword evidence="15 16" id="KW-0739">Sodium transport</keyword>
<dbReference type="GO" id="GO:0006814">
    <property type="term" value="P:sodium ion transport"/>
    <property type="evidence" value="ECO:0007669"/>
    <property type="project" value="UniProtKB-UniRule"/>
</dbReference>
<feature type="modified residue" description="FMN phosphoryl threonine" evidence="16">
    <location>
        <position position="257"/>
    </location>
</feature>
<evidence type="ECO:0000313" key="20">
    <source>
        <dbReference type="Proteomes" id="UP001321450"/>
    </source>
</evidence>
<evidence type="ECO:0000256" key="12">
    <source>
        <dbReference type="ARBA" id="ARBA00023065"/>
    </source>
</evidence>
<dbReference type="AlphaFoldDB" id="A0AAU9C0I4"/>
<feature type="transmembrane region" description="Helical" evidence="16">
    <location>
        <begin position="41"/>
        <end position="62"/>
    </location>
</feature>
<dbReference type="KEGG" id="meiy:MIN45_P1785"/>
<name>A0AAU9C0I4_9GAMM</name>
<dbReference type="GO" id="GO:0010181">
    <property type="term" value="F:FMN binding"/>
    <property type="evidence" value="ECO:0007669"/>
    <property type="project" value="UniProtKB-UniRule"/>
</dbReference>
<evidence type="ECO:0000256" key="8">
    <source>
        <dbReference type="ARBA" id="ARBA00022967"/>
    </source>
</evidence>
<evidence type="ECO:0000256" key="16">
    <source>
        <dbReference type="HAMAP-Rule" id="MF_00427"/>
    </source>
</evidence>
<comment type="caution">
    <text evidence="16">Lacks conserved residue(s) required for the propagation of feature annotation.</text>
</comment>
<sequence>MSENTQATSQLAEKWQVWRAKAEAYYQRLLSLPNDSFEKTLAVAFWLCLICAVVVSFAAVALKPLQEANKAADMKRNILEVVGLYEPGMDVDEAFKQFEIKVVDLNRGDFAEDVDPDTYDMRKAARDPKLSEPVPKERDIAQIKRKPKYATVYLLKDENGELKAIVLPVWGYGLWSTMYGFLALEPDCNTVIGINFYDQGETPGLGGEVVNPAWRALWKGKKVYDENGQPVLRLVKGNVSPDQPGAEYMVDALAGATLTSNGVSNLIRFWLGEDGYKPFLDKFCGKL</sequence>
<evidence type="ECO:0000256" key="4">
    <source>
        <dbReference type="ARBA" id="ARBA00022553"/>
    </source>
</evidence>
<dbReference type="EMBL" id="AP024718">
    <property type="protein sequence ID" value="BCX89413.1"/>
    <property type="molecule type" value="Genomic_DNA"/>
</dbReference>
<dbReference type="Pfam" id="PF04205">
    <property type="entry name" value="FMN_bind"/>
    <property type="match status" value="1"/>
</dbReference>
<comment type="cofactor">
    <cofactor evidence="16 17">
        <name>FMN</name>
        <dbReference type="ChEBI" id="CHEBI:58210"/>
    </cofactor>
</comment>
<dbReference type="NCBIfam" id="TIGR01938">
    <property type="entry name" value="nqrC"/>
    <property type="match status" value="1"/>
</dbReference>
<dbReference type="GO" id="GO:0005886">
    <property type="term" value="C:plasma membrane"/>
    <property type="evidence" value="ECO:0007669"/>
    <property type="project" value="UniProtKB-SubCell"/>
</dbReference>
<keyword evidence="1 16" id="KW-0813">Transport</keyword>
<keyword evidence="13 16" id="KW-0830">Ubiquinone</keyword>
<keyword evidence="10 16" id="KW-0520">NAD</keyword>
<comment type="similarity">
    <text evidence="16 17">Belongs to the NqrC family.</text>
</comment>
<evidence type="ECO:0000256" key="17">
    <source>
        <dbReference type="PIRNR" id="PIRNR009437"/>
    </source>
</evidence>
<dbReference type="InterPro" id="IPR007329">
    <property type="entry name" value="FMN-bd"/>
</dbReference>
<gene>
    <name evidence="16" type="primary">nqrC</name>
    <name evidence="19" type="ORF">MIN45_P1785</name>
</gene>
<dbReference type="RefSeq" id="WP_286291735.1">
    <property type="nucleotide sequence ID" value="NZ_AP024718.1"/>
</dbReference>
<keyword evidence="4 16" id="KW-0597">Phosphoprotein</keyword>
<keyword evidence="3" id="KW-0997">Cell inner membrane</keyword>
<dbReference type="NCBIfam" id="NF003749">
    <property type="entry name" value="PRK05346.1-5"/>
    <property type="match status" value="1"/>
</dbReference>
<keyword evidence="14 16" id="KW-0472">Membrane</keyword>
<dbReference type="PIRSF" id="PIRSF009437">
    <property type="entry name" value="NQR-1_subunit_C"/>
    <property type="match status" value="1"/>
</dbReference>
<evidence type="ECO:0000256" key="10">
    <source>
        <dbReference type="ARBA" id="ARBA00023027"/>
    </source>
</evidence>
<keyword evidence="6 16" id="KW-0288">FMN</keyword>
<keyword evidence="9 16" id="KW-1133">Transmembrane helix</keyword>
<evidence type="ECO:0000256" key="13">
    <source>
        <dbReference type="ARBA" id="ARBA00023075"/>
    </source>
</evidence>
<keyword evidence="2 16" id="KW-1003">Cell membrane</keyword>
<keyword evidence="5 16" id="KW-0285">Flavoprotein</keyword>
<keyword evidence="12 16" id="KW-0406">Ion transport</keyword>
<accession>A0AAU9C0I4</accession>
<dbReference type="EC" id="7.2.1.1" evidence="16 17"/>
<keyword evidence="8 16" id="KW-1278">Translocase</keyword>
<evidence type="ECO:0000256" key="2">
    <source>
        <dbReference type="ARBA" id="ARBA00022475"/>
    </source>
</evidence>
<evidence type="ECO:0000256" key="7">
    <source>
        <dbReference type="ARBA" id="ARBA00022692"/>
    </source>
</evidence>
<evidence type="ECO:0000256" key="9">
    <source>
        <dbReference type="ARBA" id="ARBA00022989"/>
    </source>
</evidence>
<reference evidence="20" key="1">
    <citation type="journal article" date="2024" name="Int. J. Syst. Evol. Microbiol.">
        <title>Methylomarinovum tepidoasis sp. nov., a moderately thermophilic methanotroph of the family Methylothermaceae isolated from a deep-sea hydrothermal field.</title>
        <authorList>
            <person name="Hirayama H."/>
            <person name="Takaki Y."/>
            <person name="Abe M."/>
            <person name="Miyazaki M."/>
            <person name="Uematsu K."/>
            <person name="Matsui Y."/>
            <person name="Takai K."/>
        </authorList>
    </citation>
    <scope>NUCLEOTIDE SEQUENCE [LARGE SCALE GENOMIC DNA]</scope>
    <source>
        <strain evidence="20">IN45</strain>
    </source>
</reference>
<keyword evidence="7 16" id="KW-0812">Transmembrane</keyword>
<evidence type="ECO:0000256" key="5">
    <source>
        <dbReference type="ARBA" id="ARBA00022630"/>
    </source>
</evidence>
<evidence type="ECO:0000259" key="18">
    <source>
        <dbReference type="SMART" id="SM00900"/>
    </source>
</evidence>
<evidence type="ECO:0000256" key="1">
    <source>
        <dbReference type="ARBA" id="ARBA00022448"/>
    </source>
</evidence>
<dbReference type="Proteomes" id="UP001321450">
    <property type="component" value="Chromosome"/>
</dbReference>
<feature type="domain" description="FMN-binding" evidence="18">
    <location>
        <begin position="173"/>
        <end position="274"/>
    </location>
</feature>
<evidence type="ECO:0000256" key="6">
    <source>
        <dbReference type="ARBA" id="ARBA00022643"/>
    </source>
</evidence>
<keyword evidence="11 16" id="KW-0915">Sodium</keyword>
<comment type="function">
    <text evidence="16">NQR complex catalyzes the reduction of ubiquinone-1 to ubiquinol by two successive reactions, coupled with the transport of Na(+) ions from the cytoplasm to the periplasm. NqrA to NqrE are probably involved in the second step, the conversion of ubisemiquinone to ubiquinol.</text>
</comment>
<comment type="catalytic activity">
    <reaction evidence="16 17">
        <text>a ubiquinone + n Na(+)(in) + NADH + H(+) = a ubiquinol + n Na(+)(out) + NAD(+)</text>
        <dbReference type="Rhea" id="RHEA:47748"/>
        <dbReference type="Rhea" id="RHEA-COMP:9565"/>
        <dbReference type="Rhea" id="RHEA-COMP:9566"/>
        <dbReference type="ChEBI" id="CHEBI:15378"/>
        <dbReference type="ChEBI" id="CHEBI:16389"/>
        <dbReference type="ChEBI" id="CHEBI:17976"/>
        <dbReference type="ChEBI" id="CHEBI:29101"/>
        <dbReference type="ChEBI" id="CHEBI:57540"/>
        <dbReference type="ChEBI" id="CHEBI:57945"/>
        <dbReference type="EC" id="7.2.1.1"/>
    </reaction>
</comment>
<dbReference type="PANTHER" id="PTHR37838">
    <property type="entry name" value="NA(+)-TRANSLOCATING NADH-QUINONE REDUCTASE SUBUNIT C"/>
    <property type="match status" value="1"/>
</dbReference>
<dbReference type="SMART" id="SM00900">
    <property type="entry name" value="FMN_bind"/>
    <property type="match status" value="1"/>
</dbReference>